<sequence>MVNRSFDEMDRLFDRMDRMMMDVRERFDATANAPAVDARPGAMDADASRLHATWHAEADEHVLVLDVPGFEKSDFDVRVDDGTLAVTAEREVDDPAAGAWSTRRVHERLTLPSDATGDGVTATYRNGVLELRFPRSDSTGTRIDVE</sequence>
<evidence type="ECO:0000313" key="5">
    <source>
        <dbReference type="EMBL" id="GGL58289.1"/>
    </source>
</evidence>
<dbReference type="PANTHER" id="PTHR46733">
    <property type="entry name" value="26.5 KDA HEAT SHOCK PROTEIN, MITOCHONDRIAL"/>
    <property type="match status" value="1"/>
</dbReference>
<dbReference type="RefSeq" id="WP_188977645.1">
    <property type="nucleotide sequence ID" value="NZ_BMPG01000002.1"/>
</dbReference>
<dbReference type="PROSITE" id="PS01031">
    <property type="entry name" value="SHSP"/>
    <property type="match status" value="1"/>
</dbReference>
<evidence type="ECO:0000313" key="6">
    <source>
        <dbReference type="Proteomes" id="UP000607197"/>
    </source>
</evidence>
<name>A0A830F371_9EURY</name>
<dbReference type="Pfam" id="PF00011">
    <property type="entry name" value="HSP20"/>
    <property type="match status" value="1"/>
</dbReference>
<protein>
    <recommendedName>
        <fullName evidence="4">SHSP domain-containing protein</fullName>
    </recommendedName>
</protein>
<gene>
    <name evidence="5" type="ORF">GCM10009039_15680</name>
</gene>
<evidence type="ECO:0000259" key="4">
    <source>
        <dbReference type="PROSITE" id="PS01031"/>
    </source>
</evidence>
<feature type="domain" description="SHSP" evidence="4">
    <location>
        <begin position="41"/>
        <end position="146"/>
    </location>
</feature>
<dbReference type="PANTHER" id="PTHR46733:SF4">
    <property type="entry name" value="HEAT SHOCK PROTEIN 21, CHLOROPLASTIC"/>
    <property type="match status" value="1"/>
</dbReference>
<dbReference type="EMBL" id="BMPG01000002">
    <property type="protein sequence ID" value="GGL58289.1"/>
    <property type="molecule type" value="Genomic_DNA"/>
</dbReference>
<reference evidence="5" key="2">
    <citation type="submission" date="2020-09" db="EMBL/GenBank/DDBJ databases">
        <authorList>
            <person name="Sun Q."/>
            <person name="Ohkuma M."/>
        </authorList>
    </citation>
    <scope>NUCLEOTIDE SEQUENCE</scope>
    <source>
        <strain evidence="5">JCM 19596</strain>
    </source>
</reference>
<dbReference type="Proteomes" id="UP000607197">
    <property type="component" value="Unassembled WGS sequence"/>
</dbReference>
<comment type="caution">
    <text evidence="5">The sequence shown here is derived from an EMBL/GenBank/DDBJ whole genome shotgun (WGS) entry which is preliminary data.</text>
</comment>
<accession>A0A830F371</accession>
<organism evidence="5 6">
    <name type="scientific">Halocalculus aciditolerans</name>
    <dbReference type="NCBI Taxonomy" id="1383812"/>
    <lineage>
        <taxon>Archaea</taxon>
        <taxon>Methanobacteriati</taxon>
        <taxon>Methanobacteriota</taxon>
        <taxon>Stenosarchaea group</taxon>
        <taxon>Halobacteria</taxon>
        <taxon>Halobacteriales</taxon>
        <taxon>Halobacteriaceae</taxon>
        <taxon>Halocalculus</taxon>
    </lineage>
</organism>
<dbReference type="SUPFAM" id="SSF49764">
    <property type="entry name" value="HSP20-like chaperones"/>
    <property type="match status" value="1"/>
</dbReference>
<evidence type="ECO:0000256" key="1">
    <source>
        <dbReference type="ARBA" id="ARBA00023016"/>
    </source>
</evidence>
<dbReference type="InterPro" id="IPR008978">
    <property type="entry name" value="HSP20-like_chaperone"/>
</dbReference>
<dbReference type="GO" id="GO:0009408">
    <property type="term" value="P:response to heat"/>
    <property type="evidence" value="ECO:0007669"/>
    <property type="project" value="InterPro"/>
</dbReference>
<evidence type="ECO:0000256" key="3">
    <source>
        <dbReference type="RuleBase" id="RU003616"/>
    </source>
</evidence>
<keyword evidence="1" id="KW-0346">Stress response</keyword>
<keyword evidence="6" id="KW-1185">Reference proteome</keyword>
<dbReference type="Gene3D" id="2.60.40.790">
    <property type="match status" value="1"/>
</dbReference>
<dbReference type="CDD" id="cd06464">
    <property type="entry name" value="ACD_sHsps-like"/>
    <property type="match status" value="1"/>
</dbReference>
<reference evidence="5" key="1">
    <citation type="journal article" date="2014" name="Int. J. Syst. Evol. Microbiol.">
        <title>Complete genome sequence of Corynebacterium casei LMG S-19264T (=DSM 44701T), isolated from a smear-ripened cheese.</title>
        <authorList>
            <consortium name="US DOE Joint Genome Institute (JGI-PGF)"/>
            <person name="Walter F."/>
            <person name="Albersmeier A."/>
            <person name="Kalinowski J."/>
            <person name="Ruckert C."/>
        </authorList>
    </citation>
    <scope>NUCLEOTIDE SEQUENCE</scope>
    <source>
        <strain evidence="5">JCM 19596</strain>
    </source>
</reference>
<dbReference type="InterPro" id="IPR002068">
    <property type="entry name" value="A-crystallin/Hsp20_dom"/>
</dbReference>
<dbReference type="InterPro" id="IPR044587">
    <property type="entry name" value="HSP21-like"/>
</dbReference>
<dbReference type="AlphaFoldDB" id="A0A830F371"/>
<evidence type="ECO:0000256" key="2">
    <source>
        <dbReference type="PROSITE-ProRule" id="PRU00285"/>
    </source>
</evidence>
<dbReference type="OrthoDB" id="198277at2157"/>
<proteinExistence type="inferred from homology"/>
<comment type="similarity">
    <text evidence="2 3">Belongs to the small heat shock protein (HSP20) family.</text>
</comment>